<dbReference type="GO" id="GO:0005524">
    <property type="term" value="F:ATP binding"/>
    <property type="evidence" value="ECO:0007669"/>
    <property type="project" value="UniProtKB-KW"/>
</dbReference>
<dbReference type="InterPro" id="IPR003594">
    <property type="entry name" value="HATPase_dom"/>
</dbReference>
<keyword evidence="4" id="KW-0808">Transferase</keyword>
<evidence type="ECO:0000256" key="5">
    <source>
        <dbReference type="ARBA" id="ARBA00022741"/>
    </source>
</evidence>
<accession>A0AAN1MPG3</accession>
<keyword evidence="9" id="KW-1133">Transmembrane helix</keyword>
<keyword evidence="3" id="KW-0597">Phosphoprotein</keyword>
<evidence type="ECO:0000256" key="8">
    <source>
        <dbReference type="ARBA" id="ARBA00023012"/>
    </source>
</evidence>
<keyword evidence="9" id="KW-0472">Membrane</keyword>
<protein>
    <recommendedName>
        <fullName evidence="2">histidine kinase</fullName>
        <ecNumber evidence="2">2.7.13.3</ecNumber>
    </recommendedName>
</protein>
<proteinExistence type="predicted"/>
<dbReference type="PANTHER" id="PTHR43065:SF10">
    <property type="entry name" value="PEROXIDE STRESS-ACTIVATED HISTIDINE KINASE MAK3"/>
    <property type="match status" value="1"/>
</dbReference>
<dbReference type="Proteomes" id="UP000236649">
    <property type="component" value="Chromosome 3"/>
</dbReference>
<sequence length="378" mass="40545">MLAIASAAVDWFAGAEILAAISYLNWLCQPGEAFVVVTFLAAVGLFSAFAKNVSSDVFVLAANVCFAVLLLAPLDASTRISTHTILAVAGFLPSSLALTLLIHRLRKLNAIVMEMKSANAAPGSRNSPMTGGHERGPTDSVDIRAFLIEEMHLSTLEELSASITHEIAQPLSAIVLNGNAGLRWLHQDHPPKSEVQGCIERMTSDGWRASAIMVRIHERCQRLPPPLTPTAMNDVVRELAPFIRRQMARCGGTLELRLSPSLPDTLANATRLQQVFINLTQNALQAMAAIEDRPAQIVISTWATEAGAVAFSVADNGPGIACEEICSIFEPFVTTRERAIGLGLSSCRSIVEAHSGEISASNNPDFGAIFIVTLPPFK</sequence>
<feature type="transmembrane region" description="Helical" evidence="9">
    <location>
        <begin position="80"/>
        <end position="102"/>
    </location>
</feature>
<evidence type="ECO:0000313" key="11">
    <source>
        <dbReference type="EMBL" id="AUT74693.1"/>
    </source>
</evidence>
<keyword evidence="5" id="KW-0547">Nucleotide-binding</keyword>
<dbReference type="SUPFAM" id="SSF55874">
    <property type="entry name" value="ATPase domain of HSP90 chaperone/DNA topoisomerase II/histidine kinase"/>
    <property type="match status" value="1"/>
</dbReference>
<keyword evidence="8" id="KW-0902">Two-component regulatory system</keyword>
<dbReference type="EMBL" id="CP026107">
    <property type="protein sequence ID" value="AUT74693.1"/>
    <property type="molecule type" value="Genomic_DNA"/>
</dbReference>
<evidence type="ECO:0000256" key="4">
    <source>
        <dbReference type="ARBA" id="ARBA00022679"/>
    </source>
</evidence>
<keyword evidence="7 11" id="KW-0067">ATP-binding</keyword>
<feature type="transmembrane region" description="Helical" evidence="9">
    <location>
        <begin position="57"/>
        <end position="74"/>
    </location>
</feature>
<evidence type="ECO:0000256" key="6">
    <source>
        <dbReference type="ARBA" id="ARBA00022777"/>
    </source>
</evidence>
<feature type="domain" description="Histidine kinase" evidence="10">
    <location>
        <begin position="162"/>
        <end position="378"/>
    </location>
</feature>
<dbReference type="PRINTS" id="PR00344">
    <property type="entry name" value="BCTRLSENSOR"/>
</dbReference>
<evidence type="ECO:0000259" key="10">
    <source>
        <dbReference type="PROSITE" id="PS50109"/>
    </source>
</evidence>
<dbReference type="InterPro" id="IPR004358">
    <property type="entry name" value="Sig_transdc_His_kin-like_C"/>
</dbReference>
<dbReference type="PANTHER" id="PTHR43065">
    <property type="entry name" value="SENSOR HISTIDINE KINASE"/>
    <property type="match status" value="1"/>
</dbReference>
<evidence type="ECO:0000256" key="1">
    <source>
        <dbReference type="ARBA" id="ARBA00000085"/>
    </source>
</evidence>
<gene>
    <name evidence="11" type="ORF">C2L64_41510</name>
</gene>
<organism evidence="11 12">
    <name type="scientific">Paraburkholderia hospita</name>
    <dbReference type="NCBI Taxonomy" id="169430"/>
    <lineage>
        <taxon>Bacteria</taxon>
        <taxon>Pseudomonadati</taxon>
        <taxon>Pseudomonadota</taxon>
        <taxon>Betaproteobacteria</taxon>
        <taxon>Burkholderiales</taxon>
        <taxon>Burkholderiaceae</taxon>
        <taxon>Paraburkholderia</taxon>
    </lineage>
</organism>
<dbReference type="InterPro" id="IPR036890">
    <property type="entry name" value="HATPase_C_sf"/>
</dbReference>
<dbReference type="Pfam" id="PF02518">
    <property type="entry name" value="HATPase_c"/>
    <property type="match status" value="1"/>
</dbReference>
<keyword evidence="6" id="KW-0418">Kinase</keyword>
<keyword evidence="9" id="KW-0812">Transmembrane</keyword>
<dbReference type="KEGG" id="phs:C2L64_41510"/>
<reference evidence="11 12" key="1">
    <citation type="submission" date="2018-01" db="EMBL/GenBank/DDBJ databases">
        <title>Species boundaries and ecological features among Paraburkholderia terrae DSMZ17804T, P. hospita DSMZ17164T and P. caribensis DSMZ13236T.</title>
        <authorList>
            <person name="Pratama A.A."/>
        </authorList>
    </citation>
    <scope>NUCLEOTIDE SEQUENCE [LARGE SCALE GENOMIC DNA]</scope>
    <source>
        <strain evidence="11 12">DSM 17164</strain>
    </source>
</reference>
<dbReference type="SMART" id="SM00387">
    <property type="entry name" value="HATPase_c"/>
    <property type="match status" value="1"/>
</dbReference>
<evidence type="ECO:0000256" key="3">
    <source>
        <dbReference type="ARBA" id="ARBA00022553"/>
    </source>
</evidence>
<feature type="transmembrane region" description="Helical" evidence="9">
    <location>
        <begin position="31"/>
        <end position="50"/>
    </location>
</feature>
<dbReference type="PROSITE" id="PS50109">
    <property type="entry name" value="HIS_KIN"/>
    <property type="match status" value="1"/>
</dbReference>
<evidence type="ECO:0000313" key="12">
    <source>
        <dbReference type="Proteomes" id="UP000236649"/>
    </source>
</evidence>
<dbReference type="InterPro" id="IPR005467">
    <property type="entry name" value="His_kinase_dom"/>
</dbReference>
<dbReference type="Gene3D" id="1.10.287.130">
    <property type="match status" value="1"/>
</dbReference>
<evidence type="ECO:0000256" key="7">
    <source>
        <dbReference type="ARBA" id="ARBA00022840"/>
    </source>
</evidence>
<name>A0AAN1MPG3_9BURK</name>
<dbReference type="Gene3D" id="3.30.565.10">
    <property type="entry name" value="Histidine kinase-like ATPase, C-terminal domain"/>
    <property type="match status" value="1"/>
</dbReference>
<dbReference type="GO" id="GO:0004673">
    <property type="term" value="F:protein histidine kinase activity"/>
    <property type="evidence" value="ECO:0007669"/>
    <property type="project" value="UniProtKB-EC"/>
</dbReference>
<dbReference type="GO" id="GO:0000160">
    <property type="term" value="P:phosphorelay signal transduction system"/>
    <property type="evidence" value="ECO:0007669"/>
    <property type="project" value="UniProtKB-KW"/>
</dbReference>
<evidence type="ECO:0000256" key="2">
    <source>
        <dbReference type="ARBA" id="ARBA00012438"/>
    </source>
</evidence>
<dbReference type="AlphaFoldDB" id="A0AAN1MPG3"/>
<dbReference type="EC" id="2.7.13.3" evidence="2"/>
<comment type="catalytic activity">
    <reaction evidence="1">
        <text>ATP + protein L-histidine = ADP + protein N-phospho-L-histidine.</text>
        <dbReference type="EC" id="2.7.13.3"/>
    </reaction>
</comment>
<evidence type="ECO:0000256" key="9">
    <source>
        <dbReference type="SAM" id="Phobius"/>
    </source>
</evidence>